<evidence type="ECO:0000313" key="2">
    <source>
        <dbReference type="Proteomes" id="UP000199354"/>
    </source>
</evidence>
<name>A0A1G5IRR9_9FLAO</name>
<reference evidence="1 2" key="1">
    <citation type="submission" date="2016-10" db="EMBL/GenBank/DDBJ databases">
        <authorList>
            <person name="de Groot N.N."/>
        </authorList>
    </citation>
    <scope>NUCLEOTIDE SEQUENCE [LARGE SCALE GENOMIC DNA]</scope>
    <source>
        <strain evidence="1 2">CGMCC 1.7031</strain>
    </source>
</reference>
<organism evidence="1 2">
    <name type="scientific">Flavobacterium caeni</name>
    <dbReference type="NCBI Taxonomy" id="490189"/>
    <lineage>
        <taxon>Bacteria</taxon>
        <taxon>Pseudomonadati</taxon>
        <taxon>Bacteroidota</taxon>
        <taxon>Flavobacteriia</taxon>
        <taxon>Flavobacteriales</taxon>
        <taxon>Flavobacteriaceae</taxon>
        <taxon>Flavobacterium</taxon>
    </lineage>
</organism>
<dbReference type="RefSeq" id="WP_211516825.1">
    <property type="nucleotide sequence ID" value="NZ_FMVF01000011.1"/>
</dbReference>
<dbReference type="InterPro" id="IPR014825">
    <property type="entry name" value="DNA_alkylation"/>
</dbReference>
<dbReference type="SUPFAM" id="SSF48371">
    <property type="entry name" value="ARM repeat"/>
    <property type="match status" value="1"/>
</dbReference>
<dbReference type="EMBL" id="FMVF01000011">
    <property type="protein sequence ID" value="SCY78667.1"/>
    <property type="molecule type" value="Genomic_DNA"/>
</dbReference>
<gene>
    <name evidence="1" type="ORF">SAMN02927903_02353</name>
</gene>
<dbReference type="InterPro" id="IPR016024">
    <property type="entry name" value="ARM-type_fold"/>
</dbReference>
<proteinExistence type="predicted"/>
<keyword evidence="2" id="KW-1185">Reference proteome</keyword>
<evidence type="ECO:0000313" key="1">
    <source>
        <dbReference type="EMBL" id="SCY78667.1"/>
    </source>
</evidence>
<dbReference type="Pfam" id="PF08713">
    <property type="entry name" value="DNA_alkylation"/>
    <property type="match status" value="1"/>
</dbReference>
<sequence>MKPSSQAEQILGQIDHDNVKLGDLRTIAKAIKKDHTLALELWASGQFFPRQLSILLMDPKLLTQEVINKLIDDIEKHPEDQKLQLIDWLLANQFSKDKKTIVLMQNWRENKSSLLRRTFWYHQGRLRWVGQTPPGNTEELLQGIEQGIETEAPEV</sequence>
<dbReference type="AlphaFoldDB" id="A0A1G5IRR9"/>
<dbReference type="Proteomes" id="UP000199354">
    <property type="component" value="Unassembled WGS sequence"/>
</dbReference>
<protein>
    <submittedName>
        <fullName evidence="1">DNA alkylation repair enzyme</fullName>
    </submittedName>
</protein>
<dbReference type="PANTHER" id="PTHR41291">
    <property type="entry name" value="DNA ALKYLATION REPAIR PROTEIN"/>
    <property type="match status" value="1"/>
</dbReference>
<dbReference type="STRING" id="490189.SAMN02927903_02353"/>
<dbReference type="PANTHER" id="PTHR41291:SF1">
    <property type="entry name" value="DNA ALKYLATION REPAIR PROTEIN"/>
    <property type="match status" value="1"/>
</dbReference>
<accession>A0A1G5IRR9</accession>